<dbReference type="OrthoDB" id="167659at2759"/>
<evidence type="ECO:0000256" key="1">
    <source>
        <dbReference type="SAM" id="SignalP"/>
    </source>
</evidence>
<comment type="caution">
    <text evidence="2">The sequence shown here is derived from an EMBL/GenBank/DDBJ whole genome shotgun (WGS) entry which is preliminary data.</text>
</comment>
<evidence type="ECO:0000313" key="2">
    <source>
        <dbReference type="EMBL" id="TMW65865.1"/>
    </source>
</evidence>
<dbReference type="PANTHER" id="PTHR34733:SF1">
    <property type="match status" value="1"/>
</dbReference>
<dbReference type="Proteomes" id="UP000794436">
    <property type="component" value="Unassembled WGS sequence"/>
</dbReference>
<reference evidence="2" key="1">
    <citation type="submission" date="2019-03" db="EMBL/GenBank/DDBJ databases">
        <title>Long read genome sequence of the mycoparasitic Pythium oligandrum ATCC 38472 isolated from sugarbeet rhizosphere.</title>
        <authorList>
            <person name="Gaulin E."/>
        </authorList>
    </citation>
    <scope>NUCLEOTIDE SEQUENCE</scope>
    <source>
        <strain evidence="2">ATCC 38472_TT</strain>
    </source>
</reference>
<dbReference type="EMBL" id="SPLM01000036">
    <property type="protein sequence ID" value="TMW65865.1"/>
    <property type="molecule type" value="Genomic_DNA"/>
</dbReference>
<keyword evidence="1" id="KW-0732">Signal</keyword>
<accession>A0A8K1FJA4</accession>
<feature type="chain" id="PRO_5035475944" evidence="1">
    <location>
        <begin position="21"/>
        <end position="314"/>
    </location>
</feature>
<dbReference type="PANTHER" id="PTHR34733">
    <property type="match status" value="1"/>
</dbReference>
<feature type="signal peptide" evidence="1">
    <location>
        <begin position="1"/>
        <end position="20"/>
    </location>
</feature>
<evidence type="ECO:0000313" key="3">
    <source>
        <dbReference type="Proteomes" id="UP000794436"/>
    </source>
</evidence>
<protein>
    <submittedName>
        <fullName evidence="2">Uncharacterized protein</fullName>
    </submittedName>
</protein>
<gene>
    <name evidence="2" type="ORF">Poli38472_003630</name>
</gene>
<organism evidence="2 3">
    <name type="scientific">Pythium oligandrum</name>
    <name type="common">Mycoparasitic fungus</name>
    <dbReference type="NCBI Taxonomy" id="41045"/>
    <lineage>
        <taxon>Eukaryota</taxon>
        <taxon>Sar</taxon>
        <taxon>Stramenopiles</taxon>
        <taxon>Oomycota</taxon>
        <taxon>Peronosporomycetes</taxon>
        <taxon>Pythiales</taxon>
        <taxon>Pythiaceae</taxon>
        <taxon>Pythium</taxon>
    </lineage>
</organism>
<dbReference type="AlphaFoldDB" id="A0A8K1FJA4"/>
<proteinExistence type="predicted"/>
<sequence>MKLSSILSTVGLLYLTVVNAAEVSVSVSAEASTDTDTKTFSAPKDKDGKQKIKTGAKFGKSGAKIDLCPSGDCINGQVITLAMSRLQEFDATGTSVAKADNFNKGTNAWTPVETIMINGVSASVTTFAGDIDVGSSTAKFNLTTVIFESTSWAMNGAQNLTIPAGALKFSIAIQNWPFATGTTDHYLKFAVTLKAKSKNSTTTLGAPKQTKGNATFARDTVDMGEGMYMDAPTKAVIDDMDTDISAAVEISGNLVEYVWRFPQFTELYYDPVVGSTDADATPADATAPSPSGASMAMVASSLVAGVAALSLALF</sequence>
<name>A0A8K1FJA4_PYTOL</name>
<keyword evidence="3" id="KW-1185">Reference proteome</keyword>